<dbReference type="STRING" id="903984.BCR21_12625"/>
<sequence>MILLIDNYDSFTYNLAQMIGTGHDVVIVRNDSDDMFHLAEQADAIVISPGPGTPVETGYVKEVIQQFYQQKPLLGICLGHQTIGEVFGAKVITAKEIRHGKQSTITTEKVSRLFKGSADEGSVMRYHSLVIDRKTLPEEFIVTATATDDQEIMAIEHQTYPVFGLQFHPESIGTPIGKAIIKNFIQLMEEQRYEKSI</sequence>
<dbReference type="CDD" id="cd01743">
    <property type="entry name" value="GATase1_Anthranilate_Synthase"/>
    <property type="match status" value="1"/>
</dbReference>
<organism evidence="3 4">
    <name type="scientific">Enterococcus ureasiticus</name>
    <dbReference type="NCBI Taxonomy" id="903984"/>
    <lineage>
        <taxon>Bacteria</taxon>
        <taxon>Bacillati</taxon>
        <taxon>Bacillota</taxon>
        <taxon>Bacilli</taxon>
        <taxon>Lactobacillales</taxon>
        <taxon>Enterococcaceae</taxon>
        <taxon>Enterococcus</taxon>
    </lineage>
</organism>
<dbReference type="PANTHER" id="PTHR43418">
    <property type="entry name" value="MULTIFUNCTIONAL TRYPTOPHAN BIOSYNTHESIS PROTEIN-RELATED"/>
    <property type="match status" value="1"/>
</dbReference>
<dbReference type="EMBL" id="MIJZ01000015">
    <property type="protein sequence ID" value="OEG10189.1"/>
    <property type="molecule type" value="Genomic_DNA"/>
</dbReference>
<feature type="domain" description="Glutamine amidotransferase" evidence="2">
    <location>
        <begin position="3"/>
        <end position="185"/>
    </location>
</feature>
<dbReference type="FunFam" id="3.40.50.880:FF:000003">
    <property type="entry name" value="Anthranilate synthase component II"/>
    <property type="match status" value="1"/>
</dbReference>
<dbReference type="PRINTS" id="PR00099">
    <property type="entry name" value="CPSGATASE"/>
</dbReference>
<evidence type="ECO:0000259" key="2">
    <source>
        <dbReference type="Pfam" id="PF00117"/>
    </source>
</evidence>
<dbReference type="GO" id="GO:0004049">
    <property type="term" value="F:anthranilate synthase activity"/>
    <property type="evidence" value="ECO:0007669"/>
    <property type="project" value="TreeGrafter"/>
</dbReference>
<dbReference type="Pfam" id="PF00117">
    <property type="entry name" value="GATase"/>
    <property type="match status" value="1"/>
</dbReference>
<evidence type="ECO:0000256" key="1">
    <source>
        <dbReference type="ARBA" id="ARBA00022962"/>
    </source>
</evidence>
<dbReference type="InterPro" id="IPR017926">
    <property type="entry name" value="GATASE"/>
</dbReference>
<dbReference type="Proteomes" id="UP000094068">
    <property type="component" value="Unassembled WGS sequence"/>
</dbReference>
<dbReference type="AlphaFoldDB" id="A0A1E5GBX5"/>
<dbReference type="PANTHER" id="PTHR43418:SF8">
    <property type="entry name" value="SYNTHASE COMPONENT II, PUTATIVE-RELATED"/>
    <property type="match status" value="1"/>
</dbReference>
<dbReference type="InterPro" id="IPR006221">
    <property type="entry name" value="TrpG/PapA_dom"/>
</dbReference>
<dbReference type="GO" id="GO:0005829">
    <property type="term" value="C:cytosol"/>
    <property type="evidence" value="ECO:0007669"/>
    <property type="project" value="TreeGrafter"/>
</dbReference>
<dbReference type="InterPro" id="IPR029062">
    <property type="entry name" value="Class_I_gatase-like"/>
</dbReference>
<dbReference type="NCBIfam" id="TIGR00566">
    <property type="entry name" value="trpG_papA"/>
    <property type="match status" value="1"/>
</dbReference>
<proteinExistence type="predicted"/>
<gene>
    <name evidence="3" type="ORF">BCR21_12625</name>
</gene>
<dbReference type="PRINTS" id="PR00096">
    <property type="entry name" value="GATASE"/>
</dbReference>
<dbReference type="PROSITE" id="PS51273">
    <property type="entry name" value="GATASE_TYPE_1"/>
    <property type="match status" value="1"/>
</dbReference>
<name>A0A1E5GBX5_9ENTE</name>
<comment type="caution">
    <text evidence="3">The sequence shown here is derived from an EMBL/GenBank/DDBJ whole genome shotgun (WGS) entry which is preliminary data.</text>
</comment>
<keyword evidence="1" id="KW-0315">Glutamine amidotransferase</keyword>
<dbReference type="OrthoDB" id="9804328at2"/>
<dbReference type="SUPFAM" id="SSF52317">
    <property type="entry name" value="Class I glutamine amidotransferase-like"/>
    <property type="match status" value="1"/>
</dbReference>
<evidence type="ECO:0000313" key="4">
    <source>
        <dbReference type="Proteomes" id="UP000094068"/>
    </source>
</evidence>
<protein>
    <submittedName>
        <fullName evidence="3">Anthranilate synthase component II</fullName>
    </submittedName>
</protein>
<dbReference type="PRINTS" id="PR00097">
    <property type="entry name" value="ANTSNTHASEII"/>
</dbReference>
<evidence type="ECO:0000313" key="3">
    <source>
        <dbReference type="EMBL" id="OEG10189.1"/>
    </source>
</evidence>
<dbReference type="Gene3D" id="3.40.50.880">
    <property type="match status" value="1"/>
</dbReference>
<accession>A0A1E5GBX5</accession>
<dbReference type="GO" id="GO:0000162">
    <property type="term" value="P:L-tryptophan biosynthetic process"/>
    <property type="evidence" value="ECO:0007669"/>
    <property type="project" value="TreeGrafter"/>
</dbReference>
<dbReference type="InterPro" id="IPR050472">
    <property type="entry name" value="Anth_synth/Amidotransfase"/>
</dbReference>
<reference evidence="4" key="1">
    <citation type="submission" date="2016-09" db="EMBL/GenBank/DDBJ databases">
        <authorList>
            <person name="Gulvik C.A."/>
        </authorList>
    </citation>
    <scope>NUCLEOTIDE SEQUENCE [LARGE SCALE GENOMIC DNA]</scope>
    <source>
        <strain evidence="4">DSM 23328</strain>
    </source>
</reference>
<keyword evidence="4" id="KW-1185">Reference proteome</keyword>
<dbReference type="RefSeq" id="WP_069646885.1">
    <property type="nucleotide sequence ID" value="NZ_MIJZ01000015.1"/>
</dbReference>